<protein>
    <submittedName>
        <fullName evidence="1">Uncharacterized protein</fullName>
    </submittedName>
</protein>
<evidence type="ECO:0000313" key="1">
    <source>
        <dbReference type="EMBL" id="EGE02985.1"/>
    </source>
</evidence>
<proteinExistence type="predicted"/>
<gene>
    <name evidence="1" type="ORF">TEQG_02023</name>
</gene>
<sequence length="109" mass="12596">MAGRRIPNRQIFHKSAPTFRWMLKLPTLAPRQISLTTLHQALKSLEKCHFAVYTEDKHGRGGCSEAHQAITIWVPREGNKSLKYIHSTLSSYRCMLSLYKVEGREMIIQ</sequence>
<reference evidence="2" key="1">
    <citation type="journal article" date="2012" name="MBio">
        <title>Comparative genome analysis of Trichophyton rubrum and related dermatophytes reveals candidate genes involved in infection.</title>
        <authorList>
            <person name="Martinez D.A."/>
            <person name="Oliver B.G."/>
            <person name="Graeser Y."/>
            <person name="Goldberg J.M."/>
            <person name="Li W."/>
            <person name="Martinez-Rossi N.M."/>
            <person name="Monod M."/>
            <person name="Shelest E."/>
            <person name="Barton R.C."/>
            <person name="Birch E."/>
            <person name="Brakhage A.A."/>
            <person name="Chen Z."/>
            <person name="Gurr S.J."/>
            <person name="Heiman D."/>
            <person name="Heitman J."/>
            <person name="Kosti I."/>
            <person name="Rossi A."/>
            <person name="Saif S."/>
            <person name="Samalova M."/>
            <person name="Saunders C.W."/>
            <person name="Shea T."/>
            <person name="Summerbell R.C."/>
            <person name="Xu J."/>
            <person name="Young S."/>
            <person name="Zeng Q."/>
            <person name="Birren B.W."/>
            <person name="Cuomo C.A."/>
            <person name="White T.C."/>
        </authorList>
    </citation>
    <scope>NUCLEOTIDE SEQUENCE [LARGE SCALE GENOMIC DNA]</scope>
    <source>
        <strain evidence="2">ATCC MYA-4606 / CBS 127.97</strain>
    </source>
</reference>
<dbReference type="HOGENOM" id="CLU_2185784_0_0_1"/>
<accession>F2PM88</accession>
<dbReference type="AlphaFoldDB" id="F2PM88"/>
<dbReference type="VEuPathDB" id="FungiDB:TEQG_02023"/>
<dbReference type="Proteomes" id="UP000009169">
    <property type="component" value="Unassembled WGS sequence"/>
</dbReference>
<evidence type="ECO:0000313" key="2">
    <source>
        <dbReference type="Proteomes" id="UP000009169"/>
    </source>
</evidence>
<dbReference type="EMBL" id="DS995725">
    <property type="protein sequence ID" value="EGE02985.1"/>
    <property type="molecule type" value="Genomic_DNA"/>
</dbReference>
<keyword evidence="2" id="KW-1185">Reference proteome</keyword>
<name>F2PM88_TRIEC</name>
<organism evidence="1 2">
    <name type="scientific">Trichophyton equinum (strain ATCC MYA-4606 / CBS 127.97)</name>
    <name type="common">Horse ringworm fungus</name>
    <dbReference type="NCBI Taxonomy" id="559882"/>
    <lineage>
        <taxon>Eukaryota</taxon>
        <taxon>Fungi</taxon>
        <taxon>Dikarya</taxon>
        <taxon>Ascomycota</taxon>
        <taxon>Pezizomycotina</taxon>
        <taxon>Eurotiomycetes</taxon>
        <taxon>Eurotiomycetidae</taxon>
        <taxon>Onygenales</taxon>
        <taxon>Arthrodermataceae</taxon>
        <taxon>Trichophyton</taxon>
    </lineage>
</organism>